<dbReference type="Proteomes" id="UP001595953">
    <property type="component" value="Unassembled WGS sequence"/>
</dbReference>
<organism evidence="1 2">
    <name type="scientific">Geojedonia litorea</name>
    <dbReference type="NCBI Taxonomy" id="1268269"/>
    <lineage>
        <taxon>Bacteria</taxon>
        <taxon>Pseudomonadati</taxon>
        <taxon>Bacteroidota</taxon>
        <taxon>Flavobacteriia</taxon>
        <taxon>Flavobacteriales</taxon>
        <taxon>Flavobacteriaceae</taxon>
        <taxon>Geojedonia</taxon>
    </lineage>
</organism>
<accession>A0ABV9N7L8</accession>
<name>A0ABV9N7L8_9FLAO</name>
<keyword evidence="2" id="KW-1185">Reference proteome</keyword>
<comment type="caution">
    <text evidence="1">The sequence shown here is derived from an EMBL/GenBank/DDBJ whole genome shotgun (WGS) entry which is preliminary data.</text>
</comment>
<evidence type="ECO:0008006" key="3">
    <source>
        <dbReference type="Google" id="ProtNLM"/>
    </source>
</evidence>
<dbReference type="InterPro" id="IPR023430">
    <property type="entry name" value="Pept_HybD-like_dom_sf"/>
</dbReference>
<reference evidence="2" key="1">
    <citation type="journal article" date="2019" name="Int. J. Syst. Evol. Microbiol.">
        <title>The Global Catalogue of Microorganisms (GCM) 10K type strain sequencing project: providing services to taxonomists for standard genome sequencing and annotation.</title>
        <authorList>
            <consortium name="The Broad Institute Genomics Platform"/>
            <consortium name="The Broad Institute Genome Sequencing Center for Infectious Disease"/>
            <person name="Wu L."/>
            <person name="Ma J."/>
        </authorList>
    </citation>
    <scope>NUCLEOTIDE SEQUENCE [LARGE SCALE GENOMIC DNA]</scope>
    <source>
        <strain evidence="2">CCUG 63682</strain>
    </source>
</reference>
<gene>
    <name evidence="1" type="ORF">ACFO5O_11800</name>
</gene>
<dbReference type="Gene3D" id="3.40.50.1450">
    <property type="entry name" value="HybD-like"/>
    <property type="match status" value="1"/>
</dbReference>
<evidence type="ECO:0000313" key="1">
    <source>
        <dbReference type="EMBL" id="MFC4723008.1"/>
    </source>
</evidence>
<dbReference type="EMBL" id="JBHSGP010000014">
    <property type="protein sequence ID" value="MFC4723008.1"/>
    <property type="molecule type" value="Genomic_DNA"/>
</dbReference>
<sequence>MELNKRTLIGTVGYHMLRNHSVAPILLPEIQSVNWPDSVEIEEMNWGPIAIVQYFQTLKISFDRVIFLVAIERPNREIGDITIFQWNGGLPTSTQIQACIGDAATGVISVENLLIIGEFFKIWPKDVYLIDVEPGPEQGGEYLTEAVERKIPEILYTLERITLQGISLEEEVLVLKGDEMFNDMNYENSRH</sequence>
<evidence type="ECO:0000313" key="2">
    <source>
        <dbReference type="Proteomes" id="UP001595953"/>
    </source>
</evidence>
<protein>
    <recommendedName>
        <fullName evidence="3">CheW-like domain-containing protein</fullName>
    </recommendedName>
</protein>
<dbReference type="SUPFAM" id="SSF53163">
    <property type="entry name" value="HybD-like"/>
    <property type="match status" value="1"/>
</dbReference>
<proteinExistence type="predicted"/>